<dbReference type="InterPro" id="IPR025205">
    <property type="entry name" value="PilX/PilW_C"/>
</dbReference>
<keyword evidence="1" id="KW-0472">Membrane</keyword>
<feature type="domain" description="Type 4 fimbrial biogenesis protein PilX N-terminal" evidence="3">
    <location>
        <begin position="13"/>
        <end position="63"/>
    </location>
</feature>
<dbReference type="InterPro" id="IPR025746">
    <property type="entry name" value="PilX_N_dom"/>
</dbReference>
<proteinExistence type="predicted"/>
<keyword evidence="1" id="KW-1133">Transmembrane helix</keyword>
<dbReference type="Proteomes" id="UP000603602">
    <property type="component" value="Unassembled WGS sequence"/>
</dbReference>
<feature type="domain" description="PilX/PilW C-terminal" evidence="2">
    <location>
        <begin position="92"/>
        <end position="166"/>
    </location>
</feature>
<evidence type="ECO:0000259" key="3">
    <source>
        <dbReference type="Pfam" id="PF14341"/>
    </source>
</evidence>
<evidence type="ECO:0000313" key="5">
    <source>
        <dbReference type="Proteomes" id="UP000603602"/>
    </source>
</evidence>
<gene>
    <name evidence="4" type="ORF">IFO67_01070</name>
</gene>
<sequence length="172" mass="18669">MSTSMRAGPSTQRGVVLIVGLIMLLLMTMLGLAAMQSTNQQERMAGNMRDRDLAFQAAEAALREGEGLISAGNEATAGNAFFNVPRTYAQLTEDANWDAGNTDSVAHPGFRTAEIPAANQPRFKIEQLQEVDRSLDPTSPDIIDYFRVTARAQGGRADTVVILQITESRPEN</sequence>
<evidence type="ECO:0000313" key="4">
    <source>
        <dbReference type="EMBL" id="MBD8501467.1"/>
    </source>
</evidence>
<feature type="transmembrane region" description="Helical" evidence="1">
    <location>
        <begin position="15"/>
        <end position="35"/>
    </location>
</feature>
<reference evidence="5" key="1">
    <citation type="submission" date="2023-07" db="EMBL/GenBank/DDBJ databases">
        <title>Thauera sp. CAU 1555 isolated from sand of Yaerae Beach.</title>
        <authorList>
            <person name="Kim W."/>
        </authorList>
    </citation>
    <scope>NUCLEOTIDE SEQUENCE [LARGE SCALE GENOMIC DNA]</scope>
    <source>
        <strain evidence="5">CAU 1555</strain>
    </source>
</reference>
<organism evidence="4 5">
    <name type="scientific">Thauera sedimentorum</name>
    <dbReference type="NCBI Taxonomy" id="2767595"/>
    <lineage>
        <taxon>Bacteria</taxon>
        <taxon>Pseudomonadati</taxon>
        <taxon>Pseudomonadota</taxon>
        <taxon>Betaproteobacteria</taxon>
        <taxon>Rhodocyclales</taxon>
        <taxon>Zoogloeaceae</taxon>
        <taxon>Thauera</taxon>
    </lineage>
</organism>
<dbReference type="Pfam" id="PF14341">
    <property type="entry name" value="PilX_N"/>
    <property type="match status" value="1"/>
</dbReference>
<evidence type="ECO:0000256" key="1">
    <source>
        <dbReference type="SAM" id="Phobius"/>
    </source>
</evidence>
<accession>A0ABR9B518</accession>
<dbReference type="Pfam" id="PF13681">
    <property type="entry name" value="PilX"/>
    <property type="match status" value="1"/>
</dbReference>
<dbReference type="RefSeq" id="WP_187716322.1">
    <property type="nucleotide sequence ID" value="NZ_JACTAH010000001.1"/>
</dbReference>
<comment type="caution">
    <text evidence="4">The sequence shown here is derived from an EMBL/GenBank/DDBJ whole genome shotgun (WGS) entry which is preliminary data.</text>
</comment>
<keyword evidence="1" id="KW-0812">Transmembrane</keyword>
<dbReference type="EMBL" id="JACYTO010000001">
    <property type="protein sequence ID" value="MBD8501467.1"/>
    <property type="molecule type" value="Genomic_DNA"/>
</dbReference>
<keyword evidence="5" id="KW-1185">Reference proteome</keyword>
<name>A0ABR9B518_9RHOO</name>
<protein>
    <submittedName>
        <fullName evidence="4">Pilus assembly protein PilX</fullName>
    </submittedName>
</protein>
<evidence type="ECO:0000259" key="2">
    <source>
        <dbReference type="Pfam" id="PF13681"/>
    </source>
</evidence>